<protein>
    <recommendedName>
        <fullName evidence="5">AsmA-like C-terminal region</fullName>
    </recommendedName>
</protein>
<organism evidence="3 4">
    <name type="scientific">Pedobacter hartonius</name>
    <dbReference type="NCBI Taxonomy" id="425514"/>
    <lineage>
        <taxon>Bacteria</taxon>
        <taxon>Pseudomonadati</taxon>
        <taxon>Bacteroidota</taxon>
        <taxon>Sphingobacteriia</taxon>
        <taxon>Sphingobacteriales</taxon>
        <taxon>Sphingobacteriaceae</taxon>
        <taxon>Pedobacter</taxon>
    </lineage>
</organism>
<proteinExistence type="predicted"/>
<evidence type="ECO:0000256" key="2">
    <source>
        <dbReference type="SAM" id="Phobius"/>
    </source>
</evidence>
<dbReference type="Proteomes" id="UP000198850">
    <property type="component" value="Unassembled WGS sequence"/>
</dbReference>
<evidence type="ECO:0008006" key="5">
    <source>
        <dbReference type="Google" id="ProtNLM"/>
    </source>
</evidence>
<keyword evidence="2" id="KW-0472">Membrane</keyword>
<reference evidence="3 4" key="1">
    <citation type="submission" date="2016-10" db="EMBL/GenBank/DDBJ databases">
        <authorList>
            <person name="de Groot N.N."/>
        </authorList>
    </citation>
    <scope>NUCLEOTIDE SEQUENCE [LARGE SCALE GENOMIC DNA]</scope>
    <source>
        <strain evidence="3 4">DSM 19033</strain>
    </source>
</reference>
<evidence type="ECO:0000313" key="3">
    <source>
        <dbReference type="EMBL" id="SEA21951.1"/>
    </source>
</evidence>
<evidence type="ECO:0000256" key="1">
    <source>
        <dbReference type="SAM" id="MobiDB-lite"/>
    </source>
</evidence>
<dbReference type="AlphaFoldDB" id="A0A1H3ZEV6"/>
<gene>
    <name evidence="3" type="ORF">SAMN05443550_102329</name>
</gene>
<dbReference type="OrthoDB" id="814802at2"/>
<feature type="region of interest" description="Disordered" evidence="1">
    <location>
        <begin position="577"/>
        <end position="598"/>
    </location>
</feature>
<accession>A0A1H3ZEV6</accession>
<dbReference type="EMBL" id="FNRA01000002">
    <property type="protein sequence ID" value="SEA21951.1"/>
    <property type="molecule type" value="Genomic_DNA"/>
</dbReference>
<keyword evidence="2" id="KW-1133">Transmembrane helix</keyword>
<dbReference type="RefSeq" id="WP_090555478.1">
    <property type="nucleotide sequence ID" value="NZ_FNRA01000002.1"/>
</dbReference>
<sequence>MIRTSRKTFTVIKWAAGIVFVLFMAADAASWYLSSKRRPIVTKELKDLVLHATDSLYHVEFSDVNTNYLLGNASILDVRILPDTNIFNKLVRLKHAPNNIYEVRLKKLTIWNFHPFRLFRDKKLNVDQLLFEHPSVVMINKQFDFNENRPARPYRSPYTYISRFLKQVSVKSIDLKDVSFKYVNKNLPLPESDSLNNLDITFKDWLIDAHSATDPSRFYLLKDVLINLNDYQFATPDSLYHMNINALSFKASTGLLHINRFSLTPRYSEMDFGRVAGYAKDRFHIRMSDISLTGIDLPLYVKKLQLSATEMNIANGSVSVFNNNELPSRGVVRMGKFPHQLLQTVKGQLSVKKLNLTNIDFSYALFDRYTRQKGRITFENTSGTISNVTNEEKVKQRNPIMLARLDSYMMGKGKLHVNFRFDLNAKNGAFSYDGQLTDMEGPVLNKITKPLGLVQVKSGEVKKLTFNVTADETQAKGKLAFAYNDLSIGLLKKVQGKNRLVKQGLISMLANALVINPANPNIAGQFITAPIDFHRDPTTSFFSFIWQSLFQGIKYTVGLTPQKEAQIAAKIAQFEKMKADREERRENRQRRNEARGRK</sequence>
<keyword evidence="2" id="KW-0812">Transmembrane</keyword>
<dbReference type="STRING" id="425514.SAMN05443550_102329"/>
<keyword evidence="4" id="KW-1185">Reference proteome</keyword>
<evidence type="ECO:0000313" key="4">
    <source>
        <dbReference type="Proteomes" id="UP000198850"/>
    </source>
</evidence>
<name>A0A1H3ZEV6_9SPHI</name>
<feature type="transmembrane region" description="Helical" evidence="2">
    <location>
        <begin position="12"/>
        <end position="33"/>
    </location>
</feature>